<reference evidence="1" key="1">
    <citation type="journal article" date="2022" name="ISME J.">
        <title>Identification of active gaseous-alkane degraders at natural gas seeps.</title>
        <authorList>
            <person name="Farhan Ul Haque M."/>
            <person name="Hernandez M."/>
            <person name="Crombie A.T."/>
            <person name="Murrell J.C."/>
        </authorList>
    </citation>
    <scope>NUCLEOTIDE SEQUENCE</scope>
    <source>
        <strain evidence="1">ANDR5</strain>
    </source>
</reference>
<sequence>MAEEVGPHELGGPHGLCRNRFGTEQHIEQHFGDEAVRARQAVEQCQWIRLRPALATADRGEGCGDGHQAAQSAWLADRQRDAHMPAPRIAHSIHRLGDTEVIEHLAGGLRAFIECEVAVYRTAAAVSGTVDCHNVPVRGERVDHVHG</sequence>
<evidence type="ECO:0000313" key="1">
    <source>
        <dbReference type="EMBL" id="MCI4674803.1"/>
    </source>
</evidence>
<evidence type="ECO:0000313" key="2">
    <source>
        <dbReference type="Proteomes" id="UP001139068"/>
    </source>
</evidence>
<protein>
    <recommendedName>
        <fullName evidence="3">DUF222 domain-containing protein</fullName>
    </recommendedName>
</protein>
<dbReference type="Proteomes" id="UP001139068">
    <property type="component" value="Unassembled WGS sequence"/>
</dbReference>
<accession>A0ABS9YUA4</accession>
<comment type="caution">
    <text evidence="1">The sequence shown here is derived from an EMBL/GenBank/DDBJ whole genome shotgun (WGS) entry which is preliminary data.</text>
</comment>
<gene>
    <name evidence="1" type="ORF">K9U37_07745</name>
</gene>
<dbReference type="RefSeq" id="WP_243073492.1">
    <property type="nucleotide sequence ID" value="NZ_JAIVFL010000001.1"/>
</dbReference>
<evidence type="ECO:0008006" key="3">
    <source>
        <dbReference type="Google" id="ProtNLM"/>
    </source>
</evidence>
<proteinExistence type="predicted"/>
<name>A0ABS9YUA4_9MYCO</name>
<dbReference type="EMBL" id="JAIVFL010000001">
    <property type="protein sequence ID" value="MCI4674803.1"/>
    <property type="molecule type" value="Genomic_DNA"/>
</dbReference>
<organism evidence="1 2">
    <name type="scientific">Candidatus Mycolicibacterium alkanivorans</name>
    <dbReference type="NCBI Taxonomy" id="2954114"/>
    <lineage>
        <taxon>Bacteria</taxon>
        <taxon>Bacillati</taxon>
        <taxon>Actinomycetota</taxon>
        <taxon>Actinomycetes</taxon>
        <taxon>Mycobacteriales</taxon>
        <taxon>Mycobacteriaceae</taxon>
        <taxon>Mycolicibacterium</taxon>
    </lineage>
</organism>
<keyword evidence="2" id="KW-1185">Reference proteome</keyword>